<dbReference type="InterPro" id="IPR016162">
    <property type="entry name" value="Ald_DH_N"/>
</dbReference>
<dbReference type="InterPro" id="IPR016161">
    <property type="entry name" value="Ald_DH/histidinol_DH"/>
</dbReference>
<dbReference type="InterPro" id="IPR029058">
    <property type="entry name" value="AB_hydrolase_fold"/>
</dbReference>
<dbReference type="InterPro" id="IPR015590">
    <property type="entry name" value="Aldehyde_DH_dom"/>
</dbReference>
<dbReference type="SUPFAM" id="SSF54001">
    <property type="entry name" value="Cysteine proteinases"/>
    <property type="match status" value="1"/>
</dbReference>
<protein>
    <submittedName>
        <fullName evidence="7">Alh-11</fullName>
    </submittedName>
</protein>
<dbReference type="Gene3D" id="3.90.1720.10">
    <property type="entry name" value="endopeptidase domain like (from Nostoc punctiforme)"/>
    <property type="match status" value="1"/>
</dbReference>
<feature type="domain" description="Fungal lipase-type" evidence="6">
    <location>
        <begin position="344"/>
        <end position="492"/>
    </location>
</feature>
<organism evidence="7 8">
    <name type="scientific">Pristionchus pacificus</name>
    <name type="common">Parasitic nematode worm</name>
    <dbReference type="NCBI Taxonomy" id="54126"/>
    <lineage>
        <taxon>Eukaryota</taxon>
        <taxon>Metazoa</taxon>
        <taxon>Ecdysozoa</taxon>
        <taxon>Nematoda</taxon>
        <taxon>Chromadorea</taxon>
        <taxon>Rhabditida</taxon>
        <taxon>Rhabditina</taxon>
        <taxon>Diplogasteromorpha</taxon>
        <taxon>Diplogasteroidea</taxon>
        <taxon>Neodiplogasteridae</taxon>
        <taxon>Pristionchus</taxon>
    </lineage>
</organism>
<keyword evidence="4" id="KW-0472">Membrane</keyword>
<evidence type="ECO:0000313" key="7">
    <source>
        <dbReference type="EnsemblMetazoa" id="PPA25115.1"/>
    </source>
</evidence>
<dbReference type="PANTHER" id="PTHR11699">
    <property type="entry name" value="ALDEHYDE DEHYDROGENASE-RELATED"/>
    <property type="match status" value="1"/>
</dbReference>
<dbReference type="Gene3D" id="3.40.309.10">
    <property type="entry name" value="Aldehyde Dehydrogenase, Chain A, domain 2"/>
    <property type="match status" value="1"/>
</dbReference>
<dbReference type="GO" id="GO:0006629">
    <property type="term" value="P:lipid metabolic process"/>
    <property type="evidence" value="ECO:0007669"/>
    <property type="project" value="InterPro"/>
</dbReference>
<evidence type="ECO:0000259" key="6">
    <source>
        <dbReference type="Pfam" id="PF01764"/>
    </source>
</evidence>
<dbReference type="InterPro" id="IPR024453">
    <property type="entry name" value="Peptidase_C92"/>
</dbReference>
<accession>A0A2A6B9W3</accession>
<evidence type="ECO:0000259" key="5">
    <source>
        <dbReference type="Pfam" id="PF00171"/>
    </source>
</evidence>
<dbReference type="PROSITE" id="PS00070">
    <property type="entry name" value="ALDEHYDE_DEHYDR_CYS"/>
    <property type="match status" value="1"/>
</dbReference>
<feature type="domain" description="Aldehyde dehydrogenase" evidence="5">
    <location>
        <begin position="1204"/>
        <end position="1531"/>
    </location>
</feature>
<dbReference type="SUPFAM" id="SSF53720">
    <property type="entry name" value="ALDH-like"/>
    <property type="match status" value="2"/>
</dbReference>
<dbReference type="EnsemblMetazoa" id="PPA25115.1">
    <property type="protein sequence ID" value="PPA25115.1"/>
    <property type="gene ID" value="WBGene00114669"/>
</dbReference>
<feature type="region of interest" description="Disordered" evidence="3">
    <location>
        <begin position="725"/>
        <end position="752"/>
    </location>
</feature>
<dbReference type="InterPro" id="IPR016160">
    <property type="entry name" value="Ald_DH_CS_CYS"/>
</dbReference>
<name>A0A2A6B9W3_PRIPA</name>
<dbReference type="InterPro" id="IPR002921">
    <property type="entry name" value="Fungal_lipase-type"/>
</dbReference>
<dbReference type="SUPFAM" id="SSF53474">
    <property type="entry name" value="alpha/beta-Hydrolases"/>
    <property type="match status" value="1"/>
</dbReference>
<sequence length="1591" mass="173463">MPALIAFGRRWRIGSDDFVFPGLTEALVRFSWTILGAIAFCLHYPLDCKEKDKGEILLYLSVLLFLNVSTTVLCLIITRISARGAIMEANPRKPIARLLYIRLPLFIFEIVWTIVATVEVFRGENICNFITFLRVVVCLEWALILIVVIGLLVVFNPIREDEMNDRALISRRSWTRTFNLLKIKQDSLMRSALEDIANLMSSFFVGQDLVASDIAAGLLLVVHSPNNEYPPTKTDVRAVPAWMTPASALHFLHFATCVYGWTTYLMYNRSVAAYTALAKTVKCCSGMRCDQVLVVEDNCCMCNTASLQLATRGRNVDLFYVSFRNKLYQTPFVVLADHDSHSIVIAIRGSCSLIDLVTDLTMDDEVFSVDVDTDPVLAGDHTLDSADGSEVRVHRGMLRSARYIFDTIRKKAVLEDLYVLNPGYQLVVCGHSLGAGVASLLTLLLKQQYPSVRCYSYAPPGCVISENGQAEMETHVMSVISGDDVVPRMSYQSMHKLRENVEMELRQTTRAKYEILIKGFFRLFFHAPWELSSPPLLPEGMDTLNLIGERTASVGYGTQTPIALQMPEERIQQCLGMIGADAGANGTVVIEMTDRATFATTPPTSPRALLPPTTPLSTTSTIFTITKAPERTVMHPPGRCLYVSLEAIEGSKDTVAKSEWIDYRCLSEVKLSASALTDHLPKAVASTLEKLVESQQALPTVPEPTVPTAVVRSFRNALLPVSETERALRNERSKNSGMSTEEASSGATRASVSAPCAPDARQWLLGGAAAEGDLLFFGRLPESTTGDFEGAVLSVGAKHERGKGLFHVGIVARRVEDGASEKEHGALCVVHAAQKGVLAQTLQETLAEIEPDEIQAWCGPWCSRVVDEFEVYTVDVDEAKKKAATRFAVSKIGCTYNDIFSKECRDSAGAEAYYCSQLITESYKGVHVGFPPHKMTFGAKDGEVADYWKEYYRQRKCAVPVGEEGSHPGKLVEAERLRLTMSVRVTSSSKLASSLANRAALLARPHWIGGTAVELQGGAEFDVVQPRSGAVVARCAGATRAQTAAAIGAARAAQPAWAARPWLARGEVLRKTAQTSMRKGLEFVEVKLNSYRSTDDPAFAWTIRLIREHLEPLALAECEDNGKPIYEARADVASCAETFDFYAGVGASLAGAHFPLDSSRFAYTRREPVGVVGCVGPSIYRSATAPDSARPANHSSAPRPQYGAWNYPLQTCSWKTAPALAAGNSVVYKPSPLSPLTARLLGELLQEAGLPDGVYNVVQGEGETGAALVESPEVNKVSFTGSIPTGKRIMQACAARSIKPLTLELGGKSSLIILEDADVDSAVAGAMMANFFSQGQVCSNASKVLVHRSIVDVFTERLIAKTAKMKVGDPLDESTRVGAAISREHMDKVRAYIDGAVAAGARLLYGGRRVTVAGLEGGFYLEPAILSAITESMAVYKEEIFGSVLLVIPFDEESEALGMANDTDMGLAAGVFTKNLSKAHNLAARLHAGNVYVNTYNDVSPFVPFGGYGQSGFGRENGVAALEHYTQTKSVFVNTDEKLTNPFDSTVYNQCVAVLSDPDTMRSREQKEMEQLSECRSETERRTFSDIEAKL</sequence>
<dbReference type="GO" id="GO:0047105">
    <property type="term" value="F:4-trimethylammoniobutyraldehyde dehydrogenase activity"/>
    <property type="evidence" value="ECO:0000318"/>
    <property type="project" value="GO_Central"/>
</dbReference>
<dbReference type="Gene3D" id="3.40.50.1820">
    <property type="entry name" value="alpha/beta hydrolase"/>
    <property type="match status" value="1"/>
</dbReference>
<feature type="transmembrane region" description="Helical" evidence="4">
    <location>
        <begin position="100"/>
        <end position="121"/>
    </location>
</feature>
<dbReference type="FunFam" id="3.40.605.10:FF:000026">
    <property type="entry name" value="Aldehyde dehydrogenase, putative"/>
    <property type="match status" value="1"/>
</dbReference>
<feature type="transmembrane region" description="Helical" evidence="4">
    <location>
        <begin position="56"/>
        <end position="80"/>
    </location>
</feature>
<keyword evidence="8" id="KW-1185">Reference proteome</keyword>
<feature type="compositionally biased region" description="Basic and acidic residues" evidence="3">
    <location>
        <begin position="725"/>
        <end position="734"/>
    </location>
</feature>
<gene>
    <name evidence="7" type="primary">WBGene00114669</name>
</gene>
<reference evidence="7" key="2">
    <citation type="submission" date="2022-06" db="UniProtKB">
        <authorList>
            <consortium name="EnsemblMetazoa"/>
        </authorList>
    </citation>
    <scope>IDENTIFICATION</scope>
    <source>
        <strain evidence="7">PS312</strain>
    </source>
</reference>
<dbReference type="InterPro" id="IPR016163">
    <property type="entry name" value="Ald_DH_C"/>
</dbReference>
<accession>A0A8R1YKY3</accession>
<evidence type="ECO:0000256" key="2">
    <source>
        <dbReference type="ARBA" id="ARBA00023002"/>
    </source>
</evidence>
<dbReference type="Pfam" id="PF01764">
    <property type="entry name" value="Lipase_3"/>
    <property type="match status" value="1"/>
</dbReference>
<dbReference type="Pfam" id="PF05708">
    <property type="entry name" value="Peptidase_C92"/>
    <property type="match status" value="1"/>
</dbReference>
<dbReference type="CDD" id="cd00519">
    <property type="entry name" value="Lipase_3"/>
    <property type="match status" value="1"/>
</dbReference>
<proteinExistence type="inferred from homology"/>
<feature type="domain" description="Aldehyde dehydrogenase" evidence="5">
    <location>
        <begin position="1019"/>
        <end position="1085"/>
    </location>
</feature>
<feature type="transmembrane region" description="Helical" evidence="4">
    <location>
        <begin position="26"/>
        <end position="44"/>
    </location>
</feature>
<dbReference type="InterPro" id="IPR038765">
    <property type="entry name" value="Papain-like_cys_pep_sf"/>
</dbReference>
<evidence type="ECO:0000256" key="1">
    <source>
        <dbReference type="ARBA" id="ARBA00009986"/>
    </source>
</evidence>
<dbReference type="Pfam" id="PF00171">
    <property type="entry name" value="Aldedh"/>
    <property type="match status" value="3"/>
</dbReference>
<dbReference type="GO" id="GO:0019145">
    <property type="term" value="F:aminobutyraldehyde dehydrogenase (NAD+) activity"/>
    <property type="evidence" value="ECO:0000318"/>
    <property type="project" value="GO_Central"/>
</dbReference>
<dbReference type="Gene3D" id="3.40.605.10">
    <property type="entry name" value="Aldehyde Dehydrogenase, Chain A, domain 1"/>
    <property type="match status" value="2"/>
</dbReference>
<feature type="region of interest" description="Disordered" evidence="3">
    <location>
        <begin position="1559"/>
        <end position="1591"/>
    </location>
</feature>
<comment type="similarity">
    <text evidence="1">Belongs to the aldehyde dehydrogenase family.</text>
</comment>
<dbReference type="Proteomes" id="UP000005239">
    <property type="component" value="Unassembled WGS sequence"/>
</dbReference>
<feature type="domain" description="Aldehyde dehydrogenase" evidence="5">
    <location>
        <begin position="1104"/>
        <end position="1177"/>
    </location>
</feature>
<keyword evidence="4" id="KW-1133">Transmembrane helix</keyword>
<feature type="transmembrane region" description="Helical" evidence="4">
    <location>
        <begin position="133"/>
        <end position="155"/>
    </location>
</feature>
<feature type="compositionally biased region" description="Polar residues" evidence="3">
    <location>
        <begin position="735"/>
        <end position="751"/>
    </location>
</feature>
<evidence type="ECO:0000313" key="8">
    <source>
        <dbReference type="Proteomes" id="UP000005239"/>
    </source>
</evidence>
<keyword evidence="4" id="KW-0812">Transmembrane</keyword>
<evidence type="ECO:0000256" key="4">
    <source>
        <dbReference type="SAM" id="Phobius"/>
    </source>
</evidence>
<evidence type="ECO:0000256" key="3">
    <source>
        <dbReference type="SAM" id="MobiDB-lite"/>
    </source>
</evidence>
<dbReference type="FunFam" id="3.40.309.10:FF:000012">
    <property type="entry name" value="Betaine aldehyde dehydrogenase"/>
    <property type="match status" value="1"/>
</dbReference>
<keyword evidence="2" id="KW-0560">Oxidoreductase</keyword>
<reference evidence="8" key="1">
    <citation type="journal article" date="2008" name="Nat. Genet.">
        <title>The Pristionchus pacificus genome provides a unique perspective on nematode lifestyle and parasitism.</title>
        <authorList>
            <person name="Dieterich C."/>
            <person name="Clifton S.W."/>
            <person name="Schuster L.N."/>
            <person name="Chinwalla A."/>
            <person name="Delehaunty K."/>
            <person name="Dinkelacker I."/>
            <person name="Fulton L."/>
            <person name="Fulton R."/>
            <person name="Godfrey J."/>
            <person name="Minx P."/>
            <person name="Mitreva M."/>
            <person name="Roeseler W."/>
            <person name="Tian H."/>
            <person name="Witte H."/>
            <person name="Yang S.P."/>
            <person name="Wilson R.K."/>
            <person name="Sommer R.J."/>
        </authorList>
    </citation>
    <scope>NUCLEOTIDE SEQUENCE [LARGE SCALE GENOMIC DNA]</scope>
    <source>
        <strain evidence="8">PS312</strain>
    </source>
</reference>